<dbReference type="InterPro" id="IPR027417">
    <property type="entry name" value="P-loop_NTPase"/>
</dbReference>
<evidence type="ECO:0000313" key="14">
    <source>
        <dbReference type="Proteomes" id="UP000244803"/>
    </source>
</evidence>
<evidence type="ECO:0000256" key="7">
    <source>
        <dbReference type="ARBA" id="ARBA00022989"/>
    </source>
</evidence>
<dbReference type="PROSITE" id="PS00211">
    <property type="entry name" value="ABC_TRANSPORTER_1"/>
    <property type="match status" value="1"/>
</dbReference>
<dbReference type="Pfam" id="PF00005">
    <property type="entry name" value="ABC_tran"/>
    <property type="match status" value="2"/>
</dbReference>
<dbReference type="EMBL" id="CP056066">
    <property type="protein sequence ID" value="UKJ89134.2"/>
    <property type="molecule type" value="Genomic_DNA"/>
</dbReference>
<dbReference type="GO" id="GO:0016020">
    <property type="term" value="C:membrane"/>
    <property type="evidence" value="ECO:0007669"/>
    <property type="project" value="UniProtKB-SubCell"/>
</dbReference>
<feature type="transmembrane region" description="Helical" evidence="10">
    <location>
        <begin position="312"/>
        <end position="339"/>
    </location>
</feature>
<feature type="transmembrane region" description="Helical" evidence="10">
    <location>
        <begin position="428"/>
        <end position="447"/>
    </location>
</feature>
<evidence type="ECO:0000256" key="9">
    <source>
        <dbReference type="SAM" id="MobiDB-lite"/>
    </source>
</evidence>
<dbReference type="PROSITE" id="PS50929">
    <property type="entry name" value="ABC_TM1F"/>
    <property type="match status" value="1"/>
</dbReference>
<dbReference type="InterPro" id="IPR036640">
    <property type="entry name" value="ABC1_TM_sf"/>
</dbReference>
<keyword evidence="6" id="KW-0067">ATP-binding</keyword>
<name>A0A976M639_THEOR</name>
<evidence type="ECO:0000256" key="8">
    <source>
        <dbReference type="ARBA" id="ARBA00023136"/>
    </source>
</evidence>
<dbReference type="InterPro" id="IPR017871">
    <property type="entry name" value="ABC_transporter-like_CS"/>
</dbReference>
<keyword evidence="3" id="KW-0813">Transport</keyword>
<dbReference type="OrthoDB" id="6500128at2759"/>
<evidence type="ECO:0000256" key="6">
    <source>
        <dbReference type="ARBA" id="ARBA00022840"/>
    </source>
</evidence>
<dbReference type="Gene3D" id="3.40.50.300">
    <property type="entry name" value="P-loop containing nucleotide triphosphate hydrolases"/>
    <property type="match status" value="2"/>
</dbReference>
<feature type="transmembrane region" description="Helical" evidence="10">
    <location>
        <begin position="383"/>
        <end position="408"/>
    </location>
</feature>
<evidence type="ECO:0000256" key="10">
    <source>
        <dbReference type="SAM" id="Phobius"/>
    </source>
</evidence>
<dbReference type="InterPro" id="IPR003439">
    <property type="entry name" value="ABC_transporter-like_ATP-bd"/>
</dbReference>
<feature type="transmembrane region" description="Helical" evidence="10">
    <location>
        <begin position="897"/>
        <end position="916"/>
    </location>
</feature>
<dbReference type="InterPro" id="IPR050173">
    <property type="entry name" value="ABC_transporter_C-like"/>
</dbReference>
<feature type="transmembrane region" description="Helical" evidence="10">
    <location>
        <begin position="1073"/>
        <end position="1097"/>
    </location>
</feature>
<evidence type="ECO:0000259" key="11">
    <source>
        <dbReference type="PROSITE" id="PS50893"/>
    </source>
</evidence>
<dbReference type="PROSITE" id="PS50893">
    <property type="entry name" value="ABC_TRANSPORTER_2"/>
    <property type="match status" value="2"/>
</dbReference>
<dbReference type="PANTHER" id="PTHR24223">
    <property type="entry name" value="ATP-BINDING CASSETTE SUB-FAMILY C"/>
    <property type="match status" value="1"/>
</dbReference>
<feature type="transmembrane region" description="Helical" evidence="10">
    <location>
        <begin position="165"/>
        <end position="188"/>
    </location>
</feature>
<dbReference type="Pfam" id="PF00664">
    <property type="entry name" value="ABC_membrane"/>
    <property type="match status" value="1"/>
</dbReference>
<dbReference type="Proteomes" id="UP000244803">
    <property type="component" value="Chromosome 3"/>
</dbReference>
<evidence type="ECO:0000256" key="3">
    <source>
        <dbReference type="ARBA" id="ARBA00022448"/>
    </source>
</evidence>
<sequence>MKRASGGKSRGSERGRGNRSSDDSPKSNLRSKGSKGFLCHEDSRIFKFVLFQWINKWAYLLFNQYVEPYMLHPLPVSDQILYWQPIFSKHVSNGLIRSEFHRATRPDPRDAPRGCYKSVLLRALFLTFWRRSLFVVVALITANVLSMSIAFLFKPLLQVLSDRSANVFKTLVLFFFIIFLNLLDGLVIDNLNFYIFRLIYIVHYLFSIGIFQHGLSHRRKIVDDSDSFNGLKICNEVVHSCSPDSECSKNPLLCPARCHQNSVRLKVFSLEFNDSYNISLFFESLKYIIEFLSNMIYGLFLLSLQIKAKLWTLYSVGSCFIFFMFFVELVSTYTLDFILSLRDYRKTKCSHIFGSLSLVKKMFYDDIAINIINECRNNELSLFLIRVFLSFFNMALYTVSINVSFYILHRYFVKSVNDASVIRDIDTASSMVTFYIFMKIVGSMFLIPRAIHIFGMSYVSFKILDRYVEDCPPNFYLSDKTSSSPKSSTISEMTNRLPKDVVVYYKDASFSWVSTRENLLKKNYEPLLRNVNFELKRGQMAIVTGSQGSGKSNFIKSILGEMTLVGGSMAVVPLHTSMPIFYASQDIWLQQGSIRSNIVFGYKFDEQLYNTVLKAVELHSDISSWEKGDLRVVSDNDHSLSSGQRARIEMARAIYAYLIFHRVNSEYNGGKCSFLVCLDSSLQYPDPFLSTSIFFNLFNLRTGLLVNDDLSVVFSSTKRALDVCSKFSDLSQFPDPPIYNIKDRKLTFYSNLHDFIRNKSNGGGQFKYFTSSYSGPYYMSFFSSDMLRLCSSGLKTKFSRIELTKEKNKSLHRFPKDDLGDPGTNPFRAYLSPAIGTFMVFLLLTLAIIIMDNVKYVFATNLSDYIAKHINSHKEGRVVDMVKIRSRTNLSMKVTTLFVSAIVLLSLLSSIFMTTFSMISSRKIHEYCVNSIFKHSSSVIKIKRDIGSILNYLSSDTKIIDEDVGYNFTLFLIYLIQTLINIATLFYLIPISIPFLIATFVIVYKFVLLKLINYSKNIHFAYLESTTQMNSICENAVSGSSIYRSFKKESELITNIIEQADHKMRCRFLFRSVLIWASVLFNWIFSLTTLSYLAVLILMDKFTKFKLKVGYFGLALTLSLTLIRSFDKFSLMYSKFKISVSSVYKFRNFIPPGEKVKFDKFANTHEEYLVSPTNRSACDLDEQKLLQRRAVEFKSSNRRFYALKKLFYHPKITILDTVNYLAPEHSRVSLKNVCVYTNPEHNLQGMILKNISASAHRSDIIGIIGKTGSGKATLLSVLQNIVSNRTGQVHLDGRDLNRIPRVVLRQIIGVLPQLPFVFKGWTVRRLLDPRKLFSDAEIKDALDKCGLLNFVNKLPGLNALDTVIVPDDESPGSLSPGRQSNAITGDTSPSSDFNFELVDSGILLPNAQIRSLLFARLVLYRNFYRMMVIDEPPEEDLVEDSNDIFDLGVRIYELLAKYFSHCTTFVSAHDSKVLKNCNTVWVIHEGSLVRVCKASDIAANESIASIIEQNVKHF</sequence>
<feature type="region of interest" description="Disordered" evidence="9">
    <location>
        <begin position="1"/>
        <end position="33"/>
    </location>
</feature>
<dbReference type="GO" id="GO:0005524">
    <property type="term" value="F:ATP binding"/>
    <property type="evidence" value="ECO:0007669"/>
    <property type="project" value="UniProtKB-KW"/>
</dbReference>
<dbReference type="GO" id="GO:0016887">
    <property type="term" value="F:ATP hydrolysis activity"/>
    <property type="evidence" value="ECO:0007669"/>
    <property type="project" value="InterPro"/>
</dbReference>
<gene>
    <name evidence="13" type="ORF">MACJ_002381</name>
</gene>
<keyword evidence="8 10" id="KW-0472">Membrane</keyword>
<feature type="region of interest" description="Disordered" evidence="9">
    <location>
        <begin position="1368"/>
        <end position="1387"/>
    </location>
</feature>
<keyword evidence="4 10" id="KW-0812">Transmembrane</keyword>
<evidence type="ECO:0000256" key="2">
    <source>
        <dbReference type="ARBA" id="ARBA00009726"/>
    </source>
</evidence>
<feature type="domain" description="ABC transmembrane type-1" evidence="12">
    <location>
        <begin position="897"/>
        <end position="1136"/>
    </location>
</feature>
<organism evidence="13 14">
    <name type="scientific">Theileria orientalis</name>
    <dbReference type="NCBI Taxonomy" id="68886"/>
    <lineage>
        <taxon>Eukaryota</taxon>
        <taxon>Sar</taxon>
        <taxon>Alveolata</taxon>
        <taxon>Apicomplexa</taxon>
        <taxon>Aconoidasida</taxon>
        <taxon>Piroplasmida</taxon>
        <taxon>Theileriidae</taxon>
        <taxon>Theileria</taxon>
    </lineage>
</organism>
<feature type="transmembrane region" description="Helical" evidence="10">
    <location>
        <begin position="287"/>
        <end position="306"/>
    </location>
</feature>
<dbReference type="GO" id="GO:0140359">
    <property type="term" value="F:ABC-type transporter activity"/>
    <property type="evidence" value="ECO:0007669"/>
    <property type="project" value="InterPro"/>
</dbReference>
<keyword evidence="5" id="KW-0547">Nucleotide-binding</keyword>
<reference evidence="13" key="1">
    <citation type="submission" date="2022-07" db="EMBL/GenBank/DDBJ databases">
        <title>Evaluation of T. orientalis genome assembly methods using nanopore sequencing and analysis of variation between genomes.</title>
        <authorList>
            <person name="Yam J."/>
            <person name="Micallef M.L."/>
            <person name="Liu M."/>
            <person name="Djordjevic S.P."/>
            <person name="Bogema D.R."/>
            <person name="Jenkins C."/>
        </authorList>
    </citation>
    <scope>NUCLEOTIDE SEQUENCE</scope>
    <source>
        <strain evidence="13">Fish Creek</strain>
    </source>
</reference>
<evidence type="ECO:0000259" key="12">
    <source>
        <dbReference type="PROSITE" id="PS50929"/>
    </source>
</evidence>
<protein>
    <recommendedName>
        <fullName evidence="15">ABC transporter</fullName>
    </recommendedName>
</protein>
<evidence type="ECO:0000256" key="1">
    <source>
        <dbReference type="ARBA" id="ARBA00004141"/>
    </source>
</evidence>
<evidence type="ECO:0008006" key="15">
    <source>
        <dbReference type="Google" id="ProtNLM"/>
    </source>
</evidence>
<evidence type="ECO:0000256" key="5">
    <source>
        <dbReference type="ARBA" id="ARBA00022741"/>
    </source>
</evidence>
<dbReference type="Gene3D" id="1.20.1560.10">
    <property type="entry name" value="ABC transporter type 1, transmembrane domain"/>
    <property type="match status" value="1"/>
</dbReference>
<dbReference type="SUPFAM" id="SSF52540">
    <property type="entry name" value="P-loop containing nucleoside triphosphate hydrolases"/>
    <property type="match status" value="2"/>
</dbReference>
<dbReference type="SUPFAM" id="SSF90123">
    <property type="entry name" value="ABC transporter transmembrane region"/>
    <property type="match status" value="1"/>
</dbReference>
<keyword evidence="7 10" id="KW-1133">Transmembrane helix</keyword>
<comment type="subcellular location">
    <subcellularLocation>
        <location evidence="1">Membrane</location>
        <topology evidence="1">Multi-pass membrane protein</topology>
    </subcellularLocation>
</comment>
<proteinExistence type="inferred from homology"/>
<feature type="domain" description="ABC transporter" evidence="11">
    <location>
        <begin position="1228"/>
        <end position="1510"/>
    </location>
</feature>
<comment type="similarity">
    <text evidence="2">Belongs to the ABC transporter superfamily. ABCC family. Conjugate transporter (TC 3.A.1.208) subfamily.</text>
</comment>
<evidence type="ECO:0000313" key="13">
    <source>
        <dbReference type="EMBL" id="UKJ89134.2"/>
    </source>
</evidence>
<feature type="compositionally biased region" description="Polar residues" evidence="9">
    <location>
        <begin position="1372"/>
        <end position="1387"/>
    </location>
</feature>
<feature type="transmembrane region" description="Helical" evidence="10">
    <location>
        <begin position="829"/>
        <end position="851"/>
    </location>
</feature>
<feature type="transmembrane region" description="Helical" evidence="10">
    <location>
        <begin position="194"/>
        <end position="211"/>
    </location>
</feature>
<dbReference type="PANTHER" id="PTHR24223:SF456">
    <property type="entry name" value="MULTIDRUG RESISTANCE-ASSOCIATED PROTEIN LETHAL(2)03659"/>
    <property type="match status" value="1"/>
</dbReference>
<evidence type="ECO:0000256" key="4">
    <source>
        <dbReference type="ARBA" id="ARBA00022692"/>
    </source>
</evidence>
<accession>A0A976M639</accession>
<dbReference type="InterPro" id="IPR011527">
    <property type="entry name" value="ABC1_TM_dom"/>
</dbReference>
<feature type="transmembrane region" description="Helical" evidence="10">
    <location>
        <begin position="133"/>
        <end position="153"/>
    </location>
</feature>
<feature type="domain" description="ABC transporter" evidence="11">
    <location>
        <begin position="503"/>
        <end position="740"/>
    </location>
</feature>
<feature type="compositionally biased region" description="Basic and acidic residues" evidence="9">
    <location>
        <begin position="10"/>
        <end position="25"/>
    </location>
</feature>